<feature type="compositionally biased region" description="Basic and acidic residues" evidence="1">
    <location>
        <begin position="7"/>
        <end position="20"/>
    </location>
</feature>
<feature type="region of interest" description="Disordered" evidence="1">
    <location>
        <begin position="1"/>
        <end position="20"/>
    </location>
</feature>
<reference evidence="3" key="1">
    <citation type="journal article" date="2019" name="Sci. Rep.">
        <title>Draft genome of Tanacetum cinerariifolium, the natural source of mosquito coil.</title>
        <authorList>
            <person name="Yamashiro T."/>
            <person name="Shiraishi A."/>
            <person name="Satake H."/>
            <person name="Nakayama K."/>
        </authorList>
    </citation>
    <scope>NUCLEOTIDE SEQUENCE</scope>
</reference>
<dbReference type="PANTHER" id="PTHR47718">
    <property type="entry name" value="OS01G0519700 PROTEIN"/>
    <property type="match status" value="1"/>
</dbReference>
<dbReference type="InterPro" id="IPR018289">
    <property type="entry name" value="MULE_transposase_dom"/>
</dbReference>
<dbReference type="PANTHER" id="PTHR47718:SF17">
    <property type="entry name" value="PROTEIN FAR1-RELATED SEQUENCE 5-LIKE"/>
    <property type="match status" value="1"/>
</dbReference>
<accession>A0A6L2M117</accession>
<evidence type="ECO:0000259" key="2">
    <source>
        <dbReference type="Pfam" id="PF10551"/>
    </source>
</evidence>
<proteinExistence type="predicted"/>
<organism evidence="3">
    <name type="scientific">Tanacetum cinerariifolium</name>
    <name type="common">Dalmatian daisy</name>
    <name type="synonym">Chrysanthemum cinerariifolium</name>
    <dbReference type="NCBI Taxonomy" id="118510"/>
    <lineage>
        <taxon>Eukaryota</taxon>
        <taxon>Viridiplantae</taxon>
        <taxon>Streptophyta</taxon>
        <taxon>Embryophyta</taxon>
        <taxon>Tracheophyta</taxon>
        <taxon>Spermatophyta</taxon>
        <taxon>Magnoliopsida</taxon>
        <taxon>eudicotyledons</taxon>
        <taxon>Gunneridae</taxon>
        <taxon>Pentapetalae</taxon>
        <taxon>asterids</taxon>
        <taxon>campanulids</taxon>
        <taxon>Asterales</taxon>
        <taxon>Asteraceae</taxon>
        <taxon>Asteroideae</taxon>
        <taxon>Anthemideae</taxon>
        <taxon>Anthemidinae</taxon>
        <taxon>Tanacetum</taxon>
    </lineage>
</organism>
<dbReference type="Pfam" id="PF10551">
    <property type="entry name" value="MULE"/>
    <property type="match status" value="1"/>
</dbReference>
<gene>
    <name evidence="3" type="ORF">Tci_038212</name>
</gene>
<feature type="domain" description="MULE transposase" evidence="2">
    <location>
        <begin position="217"/>
        <end position="290"/>
    </location>
</feature>
<evidence type="ECO:0000313" key="3">
    <source>
        <dbReference type="EMBL" id="GEU66234.1"/>
    </source>
</evidence>
<sequence length="295" mass="33064">MSANVARSHDGDCGGEDRPPPYHVPTGCGGCFANRGKGKRKLNLGGRAAGRLHTRNMTRNLLLKDITDKKASSRSGLRCVTNKPLYLSVTMRRIGLATPGRNIARAAQNRKNRAKSTIISRQGSRSLARLGDEMVYTGLKVSTSVHGTQTEFKNLTRGVNCFIRDIDTQMLITRIQQRQEFTKDFSFDYFIKDAELCGLFLADEVAKCNYKEFGDILSFDATYKTNKYKMVFVPFTTIDNNMRSVTVGSGILKKETAKVYRWLLRAFKKAFVRPPNIVVTDQDGAMRLAVVFLIN</sequence>
<dbReference type="AlphaFoldDB" id="A0A6L2M117"/>
<protein>
    <recommendedName>
        <fullName evidence="2">MULE transposase domain-containing protein</fullName>
    </recommendedName>
</protein>
<evidence type="ECO:0000256" key="1">
    <source>
        <dbReference type="SAM" id="MobiDB-lite"/>
    </source>
</evidence>
<comment type="caution">
    <text evidence="3">The sequence shown here is derived from an EMBL/GenBank/DDBJ whole genome shotgun (WGS) entry which is preliminary data.</text>
</comment>
<dbReference type="EMBL" id="BKCJ010005348">
    <property type="protein sequence ID" value="GEU66234.1"/>
    <property type="molecule type" value="Genomic_DNA"/>
</dbReference>
<name>A0A6L2M117_TANCI</name>